<organism evidence="1 2">
    <name type="scientific">Etheostoma spectabile</name>
    <name type="common">orangethroat darter</name>
    <dbReference type="NCBI Taxonomy" id="54343"/>
    <lineage>
        <taxon>Eukaryota</taxon>
        <taxon>Metazoa</taxon>
        <taxon>Chordata</taxon>
        <taxon>Craniata</taxon>
        <taxon>Vertebrata</taxon>
        <taxon>Euteleostomi</taxon>
        <taxon>Actinopterygii</taxon>
        <taxon>Neopterygii</taxon>
        <taxon>Teleostei</taxon>
        <taxon>Neoteleostei</taxon>
        <taxon>Acanthomorphata</taxon>
        <taxon>Eupercaria</taxon>
        <taxon>Perciformes</taxon>
        <taxon>Percoidei</taxon>
        <taxon>Percidae</taxon>
        <taxon>Etheostomatinae</taxon>
        <taxon>Etheostoma</taxon>
    </lineage>
</organism>
<dbReference type="Proteomes" id="UP000327493">
    <property type="component" value="Chromosome 15"/>
</dbReference>
<dbReference type="AlphaFoldDB" id="A0A5J5CWH9"/>
<comment type="caution">
    <text evidence="1">The sequence shown here is derived from an EMBL/GenBank/DDBJ whole genome shotgun (WGS) entry which is preliminary data.</text>
</comment>
<gene>
    <name evidence="1" type="ORF">FQN60_004203</name>
</gene>
<dbReference type="EMBL" id="VOFY01000015">
    <property type="protein sequence ID" value="KAA8585509.1"/>
    <property type="molecule type" value="Genomic_DNA"/>
</dbReference>
<sequence length="303" mass="33388">MSTELSEESSEYELSGLGELRGRGRSWGQGLHNVPHTVLDERTAQERLLSGGQEENDIRAAVTLLSSAAFGGRVAGRVGPVESRMPQVAMNSVMEDEALDLNGELISVLQLGGSLWYHSGFFARCKNAGGVTPEAAAVLMLLMDDPGPDSAGGRKTLSPQTSRVAGYYWIGCTCETLTLCADCRSSLRDVISCFRHCTSDSFTRRLHPRVNEEKTYLHFIHIHSLTVWQGALLRQRTKSGDLCCQVLVFLLTLTQSLPLSIQSLDKVYVLQTLQRELLGQNLELPLETLDFLLVSTLQLLHNL</sequence>
<evidence type="ECO:0000313" key="2">
    <source>
        <dbReference type="Proteomes" id="UP000327493"/>
    </source>
</evidence>
<accession>A0A5J5CWH9</accession>
<evidence type="ECO:0000313" key="1">
    <source>
        <dbReference type="EMBL" id="KAA8585509.1"/>
    </source>
</evidence>
<keyword evidence="2" id="KW-1185">Reference proteome</keyword>
<name>A0A5J5CWH9_9PERO</name>
<protein>
    <submittedName>
        <fullName evidence="1">Uncharacterized protein</fullName>
    </submittedName>
</protein>
<reference evidence="1 2" key="1">
    <citation type="submission" date="2019-08" db="EMBL/GenBank/DDBJ databases">
        <title>A chromosome-level genome assembly, high-density linkage maps, and genome scans reveal the genomic architecture of hybrid incompatibilities underlying speciation via character displacement in darters (Percidae: Etheostominae).</title>
        <authorList>
            <person name="Moran R.L."/>
            <person name="Catchen J.M."/>
            <person name="Fuller R.C."/>
        </authorList>
    </citation>
    <scope>NUCLEOTIDE SEQUENCE [LARGE SCALE GENOMIC DNA]</scope>
    <source>
        <strain evidence="1">EspeVRDwgs_2016</strain>
        <tissue evidence="1">Muscle</tissue>
    </source>
</reference>
<proteinExistence type="predicted"/>